<evidence type="ECO:0000313" key="1">
    <source>
        <dbReference type="EMBL" id="GBP52677.1"/>
    </source>
</evidence>
<gene>
    <name evidence="1" type="ORF">EVAR_43878_1</name>
</gene>
<dbReference type="AlphaFoldDB" id="A0A4C1WRE0"/>
<dbReference type="Proteomes" id="UP000299102">
    <property type="component" value="Unassembled WGS sequence"/>
</dbReference>
<protein>
    <recommendedName>
        <fullName evidence="3">Mos1 transposase HTH domain-containing protein</fullName>
    </recommendedName>
</protein>
<dbReference type="EMBL" id="BGZK01000608">
    <property type="protein sequence ID" value="GBP52677.1"/>
    <property type="molecule type" value="Genomic_DNA"/>
</dbReference>
<name>A0A4C1WRE0_EUMVA</name>
<reference evidence="1 2" key="1">
    <citation type="journal article" date="2019" name="Commun. Biol.">
        <title>The bagworm genome reveals a unique fibroin gene that provides high tensile strength.</title>
        <authorList>
            <person name="Kono N."/>
            <person name="Nakamura H."/>
            <person name="Ohtoshi R."/>
            <person name="Tomita M."/>
            <person name="Numata K."/>
            <person name="Arakawa K."/>
        </authorList>
    </citation>
    <scope>NUCLEOTIDE SEQUENCE [LARGE SCALE GENOMIC DNA]</scope>
</reference>
<accession>A0A4C1WRE0</accession>
<proteinExistence type="predicted"/>
<comment type="caution">
    <text evidence="1">The sequence shown here is derived from an EMBL/GenBank/DDBJ whole genome shotgun (WGS) entry which is preliminary data.</text>
</comment>
<evidence type="ECO:0000313" key="2">
    <source>
        <dbReference type="Proteomes" id="UP000299102"/>
    </source>
</evidence>
<dbReference type="InterPro" id="IPR052709">
    <property type="entry name" value="Transposase-MT_Hybrid"/>
</dbReference>
<evidence type="ECO:0008006" key="3">
    <source>
        <dbReference type="Google" id="ProtNLM"/>
    </source>
</evidence>
<organism evidence="1 2">
    <name type="scientific">Eumeta variegata</name>
    <name type="common">Bagworm moth</name>
    <name type="synonym">Eumeta japonica</name>
    <dbReference type="NCBI Taxonomy" id="151549"/>
    <lineage>
        <taxon>Eukaryota</taxon>
        <taxon>Metazoa</taxon>
        <taxon>Ecdysozoa</taxon>
        <taxon>Arthropoda</taxon>
        <taxon>Hexapoda</taxon>
        <taxon>Insecta</taxon>
        <taxon>Pterygota</taxon>
        <taxon>Neoptera</taxon>
        <taxon>Endopterygota</taxon>
        <taxon>Lepidoptera</taxon>
        <taxon>Glossata</taxon>
        <taxon>Ditrysia</taxon>
        <taxon>Tineoidea</taxon>
        <taxon>Psychidae</taxon>
        <taxon>Oiketicinae</taxon>
        <taxon>Eumeta</taxon>
    </lineage>
</organism>
<dbReference type="PANTHER" id="PTHR46060">
    <property type="entry name" value="MARINER MOS1 TRANSPOSASE-LIKE PROTEIN"/>
    <property type="match status" value="1"/>
</dbReference>
<keyword evidence="2" id="KW-1185">Reference proteome</keyword>
<sequence>MRAVIKYPCLKKFTTERVNRDLQDTSGENAPPCSAVAPWCAKFERDRTTTEDDPRSRRPTRVATEGRHFTRMFGDEKRSARRVPGTYDVRKRTGLNMSRTSLELLQEDLASFLARFTTVDEKWLHHAASVKRNHSL</sequence>
<dbReference type="PANTHER" id="PTHR46060:SF1">
    <property type="entry name" value="MARINER MOS1 TRANSPOSASE-LIKE PROTEIN"/>
    <property type="match status" value="1"/>
</dbReference>